<gene>
    <name evidence="3" type="ORF">P168DRAFT_342617</name>
</gene>
<dbReference type="VEuPathDB" id="FungiDB:P168DRAFT_342617"/>
<dbReference type="OrthoDB" id="755951at2759"/>
<evidence type="ECO:0000313" key="3">
    <source>
        <dbReference type="EMBL" id="PKY05066.1"/>
    </source>
</evidence>
<dbReference type="GO" id="GO:0034605">
    <property type="term" value="P:cellular response to heat"/>
    <property type="evidence" value="ECO:0007669"/>
    <property type="project" value="TreeGrafter"/>
</dbReference>
<dbReference type="GO" id="GO:0005946">
    <property type="term" value="C:alpha,alpha-trehalose-phosphate synthase complex (UDP-forming)"/>
    <property type="evidence" value="ECO:0007669"/>
    <property type="project" value="TreeGrafter"/>
</dbReference>
<dbReference type="FunFam" id="3.40.50.2000:FF:000010">
    <property type="entry name" value="Alpha,alpha-trehalose-phosphate synthase"/>
    <property type="match status" value="1"/>
</dbReference>
<protein>
    <submittedName>
        <fullName evidence="3">Alpha,alpha-trehalose-phosphate synthase subunit</fullName>
    </submittedName>
</protein>
<dbReference type="RefSeq" id="XP_024693660.1">
    <property type="nucleotide sequence ID" value="XM_024841818.1"/>
</dbReference>
<evidence type="ECO:0000256" key="1">
    <source>
        <dbReference type="ARBA" id="ARBA00022676"/>
    </source>
</evidence>
<dbReference type="GO" id="GO:0003825">
    <property type="term" value="F:alpha,alpha-trehalose-phosphate synthase (UDP-forming) activity"/>
    <property type="evidence" value="ECO:0007669"/>
    <property type="project" value="TreeGrafter"/>
</dbReference>
<dbReference type="Gene3D" id="3.40.50.2000">
    <property type="entry name" value="Glycogen Phosphorylase B"/>
    <property type="match status" value="2"/>
</dbReference>
<dbReference type="Proteomes" id="UP000234254">
    <property type="component" value="Unassembled WGS sequence"/>
</dbReference>
<dbReference type="GO" id="GO:0005992">
    <property type="term" value="P:trehalose biosynthetic process"/>
    <property type="evidence" value="ECO:0007669"/>
    <property type="project" value="InterPro"/>
</dbReference>
<dbReference type="GO" id="GO:0005829">
    <property type="term" value="C:cytosol"/>
    <property type="evidence" value="ECO:0007669"/>
    <property type="project" value="TreeGrafter"/>
</dbReference>
<dbReference type="GO" id="GO:0004805">
    <property type="term" value="F:trehalose-phosphatase activity"/>
    <property type="evidence" value="ECO:0007669"/>
    <property type="project" value="TreeGrafter"/>
</dbReference>
<proteinExistence type="predicted"/>
<dbReference type="PANTHER" id="PTHR10788">
    <property type="entry name" value="TREHALOSE-6-PHOSPHATE SYNTHASE"/>
    <property type="match status" value="1"/>
</dbReference>
<name>A0A2I1D5B5_ASPC2</name>
<reference evidence="3" key="1">
    <citation type="submission" date="2016-12" db="EMBL/GenBank/DDBJ databases">
        <title>The genomes of Aspergillus section Nigri reveals drivers in fungal speciation.</title>
        <authorList>
            <consortium name="DOE Joint Genome Institute"/>
            <person name="Vesth T.C."/>
            <person name="Nybo J."/>
            <person name="Theobald S."/>
            <person name="Brandl J."/>
            <person name="Frisvad J.C."/>
            <person name="Nielsen K.F."/>
            <person name="Lyhne E.K."/>
            <person name="Kogle M.E."/>
            <person name="Kuo A."/>
            <person name="Riley R."/>
            <person name="Clum A."/>
            <person name="Nolan M."/>
            <person name="Lipzen A."/>
            <person name="Salamov A."/>
            <person name="Henrissat B."/>
            <person name="Wiebenga A."/>
            <person name="De vries R.P."/>
            <person name="Grigoriev I.V."/>
            <person name="Mortensen U.H."/>
            <person name="Andersen M.R."/>
            <person name="Baker S.E."/>
        </authorList>
    </citation>
    <scope>NUCLEOTIDE SEQUENCE</scope>
    <source>
        <strain evidence="3">IBT 28561</strain>
    </source>
</reference>
<organism evidence="3 4">
    <name type="scientific">Aspergillus campestris (strain IBT 28561)</name>
    <dbReference type="NCBI Taxonomy" id="1392248"/>
    <lineage>
        <taxon>Eukaryota</taxon>
        <taxon>Fungi</taxon>
        <taxon>Dikarya</taxon>
        <taxon>Ascomycota</taxon>
        <taxon>Pezizomycotina</taxon>
        <taxon>Eurotiomycetes</taxon>
        <taxon>Eurotiomycetidae</taxon>
        <taxon>Eurotiales</taxon>
        <taxon>Aspergillaceae</taxon>
        <taxon>Aspergillus</taxon>
        <taxon>Aspergillus subgen. Circumdati</taxon>
    </lineage>
</organism>
<dbReference type="EMBL" id="MSFM01000005">
    <property type="protein sequence ID" value="PKY05066.1"/>
    <property type="molecule type" value="Genomic_DNA"/>
</dbReference>
<dbReference type="InterPro" id="IPR001830">
    <property type="entry name" value="Glyco_trans_20"/>
</dbReference>
<dbReference type="Pfam" id="PF00982">
    <property type="entry name" value="Glyco_transf_20"/>
    <property type="match status" value="1"/>
</dbReference>
<evidence type="ECO:0000256" key="2">
    <source>
        <dbReference type="ARBA" id="ARBA00022679"/>
    </source>
</evidence>
<dbReference type="SUPFAM" id="SSF53756">
    <property type="entry name" value="UDP-Glycosyltransferase/glycogen phosphorylase"/>
    <property type="match status" value="1"/>
</dbReference>
<comment type="caution">
    <text evidence="3">The sequence shown here is derived from an EMBL/GenBank/DDBJ whole genome shotgun (WGS) entry which is preliminary data.</text>
</comment>
<dbReference type="FunFam" id="3.40.50.2000:FF:000208">
    <property type="entry name" value="Alpha,alpha-trehalose-phosphate synthase subunit, putative"/>
    <property type="match status" value="1"/>
</dbReference>
<keyword evidence="1" id="KW-0328">Glycosyltransferase</keyword>
<dbReference type="GeneID" id="36549347"/>
<dbReference type="PANTHER" id="PTHR10788:SF75">
    <property type="entry name" value="SYNTHASE SUBUNIT OF TREHALOSE-6-PHOSPHATE SYNTHASE_PHOSPHATASE COMPLEX (EUROFUNG)"/>
    <property type="match status" value="1"/>
</dbReference>
<accession>A0A2I1D5B5</accession>
<keyword evidence="4" id="KW-1185">Reference proteome</keyword>
<evidence type="ECO:0000313" key="4">
    <source>
        <dbReference type="Proteomes" id="UP000234254"/>
    </source>
</evidence>
<sequence length="479" mass="53598">MATTTKSEHHRDLILVSNRLPLSVSKENGTYKTSLSSGGLVTALSGLSKSMNFRWIGWPGISIKDEEEQKQASQSLAENGAMGIFLDAQLAHDHYNGFSNSILWPIMHYQTGINFNEEAWTAYQRVNEIFADTVAAEAKSNDLIWIHDYHLLLLPSLLRERLEKQGKRCAIGFSLHTPFPAEDFWRGLPVHADLLRGVLASDVVGFHTCEYRRNFVDGCARSLDATVKGEDHVTYAGHDTYVGTFIVGIDPQKFSDSRLDPCVQKRIKTLEEEYKGKTIIVGVDRLDHTKGLVQKLEGYGGFLKQHPELSNKVTLIQVAIPSREDVKEYQDLADEVNTLVGRIDGTYATPDGTPLVYMHRSVSFTELTALYCIADICLLTSHRDGMNLVASEYVACQEDRHGVLVLSELAGAASFMKTGGIIFHPSRVREMSDAIYQAVTMDAEERERRHKQLIEFVTTHTSAKWGESFICALEEHGQC</sequence>
<dbReference type="AlphaFoldDB" id="A0A2I1D5B5"/>
<dbReference type="CDD" id="cd03788">
    <property type="entry name" value="GT20_TPS"/>
    <property type="match status" value="1"/>
</dbReference>
<keyword evidence="2" id="KW-0808">Transferase</keyword>